<evidence type="ECO:0000256" key="8">
    <source>
        <dbReference type="RuleBase" id="RU004356"/>
    </source>
</evidence>
<dbReference type="PROSITE" id="PS51986">
    <property type="entry name" value="GS_BETA_GRASP"/>
    <property type="match status" value="1"/>
</dbReference>
<dbReference type="EMBL" id="CP050266">
    <property type="protein sequence ID" value="QIR07175.1"/>
    <property type="molecule type" value="Genomic_DNA"/>
</dbReference>
<evidence type="ECO:0000256" key="5">
    <source>
        <dbReference type="PROSITE-ProRule" id="PRU01330"/>
    </source>
</evidence>
<evidence type="ECO:0000256" key="3">
    <source>
        <dbReference type="ARBA" id="ARBA00021364"/>
    </source>
</evidence>
<dbReference type="PROSITE" id="PS00180">
    <property type="entry name" value="GLNA_1"/>
    <property type="match status" value="1"/>
</dbReference>
<dbReference type="Pfam" id="PF03951">
    <property type="entry name" value="Gln-synt_N"/>
    <property type="match status" value="1"/>
</dbReference>
<dbReference type="PROSITE" id="PS00182">
    <property type="entry name" value="GLNA_ADENYLATION"/>
    <property type="match status" value="1"/>
</dbReference>
<dbReference type="Gene3D" id="3.30.590.10">
    <property type="entry name" value="Glutamine synthetase/guanido kinase, catalytic domain"/>
    <property type="match status" value="1"/>
</dbReference>
<dbReference type="PROSITE" id="PS00181">
    <property type="entry name" value="GLNA_ATP"/>
    <property type="match status" value="1"/>
</dbReference>
<dbReference type="InterPro" id="IPR014746">
    <property type="entry name" value="Gln_synth/guanido_kin_cat_dom"/>
</dbReference>
<evidence type="ECO:0000259" key="9">
    <source>
        <dbReference type="PROSITE" id="PS51986"/>
    </source>
</evidence>
<keyword evidence="8" id="KW-0547">Nucleotide-binding</keyword>
<evidence type="ECO:0000256" key="4">
    <source>
        <dbReference type="ARBA" id="ARBA00049436"/>
    </source>
</evidence>
<reference evidence="11 12" key="1">
    <citation type="submission" date="2020-03" db="EMBL/GenBank/DDBJ databases">
        <title>Genome mining reveals the biosynthetic pathways of PHA and ectoines of the halophilic strain Salinivibrio costicola M318 isolated from fermented shrimp paste.</title>
        <authorList>
            <person name="Doan T.V."/>
            <person name="Tran L.T."/>
            <person name="Trieu T.A."/>
            <person name="Nguyen Q.V."/>
            <person name="Quach T.N."/>
            <person name="Phi T.Q."/>
            <person name="Kumar S."/>
        </authorList>
    </citation>
    <scope>NUCLEOTIDE SEQUENCE [LARGE SCALE GENOMIC DNA]</scope>
    <source>
        <strain evidence="11 12">M318</strain>
    </source>
</reference>
<keyword evidence="8" id="KW-0067">ATP-binding</keyword>
<dbReference type="InterPro" id="IPR036651">
    <property type="entry name" value="Gln_synt_N_sf"/>
</dbReference>
<dbReference type="RefSeq" id="WP_069591248.1">
    <property type="nucleotide sequence ID" value="NZ_CP050266.1"/>
</dbReference>
<dbReference type="NCBIfam" id="TIGR00653">
    <property type="entry name" value="GlnA"/>
    <property type="match status" value="1"/>
</dbReference>
<proteinExistence type="inferred from homology"/>
<comment type="subunit">
    <text evidence="7">Oligomer of 12 subunits arranged in the form of two hexagons.</text>
</comment>
<dbReference type="EC" id="6.3.1.2" evidence="2 8"/>
<dbReference type="PANTHER" id="PTHR43407">
    <property type="entry name" value="GLUTAMINE SYNTHETASE"/>
    <property type="match status" value="1"/>
</dbReference>
<dbReference type="GO" id="GO:0004356">
    <property type="term" value="F:glutamine synthetase activity"/>
    <property type="evidence" value="ECO:0007669"/>
    <property type="project" value="UniProtKB-EC"/>
</dbReference>
<comment type="subcellular location">
    <subcellularLocation>
        <location evidence="7">Cytoplasm</location>
    </subcellularLocation>
</comment>
<comment type="similarity">
    <text evidence="1 5 6">Belongs to the glutamine synthetase family.</text>
</comment>
<keyword evidence="8 11" id="KW-0436">Ligase</keyword>
<dbReference type="InterPro" id="IPR027302">
    <property type="entry name" value="Gln_synth_N_conserv_site"/>
</dbReference>
<evidence type="ECO:0000313" key="12">
    <source>
        <dbReference type="Proteomes" id="UP000501408"/>
    </source>
</evidence>
<evidence type="ECO:0000256" key="2">
    <source>
        <dbReference type="ARBA" id="ARBA00012937"/>
    </source>
</evidence>
<dbReference type="InterPro" id="IPR027303">
    <property type="entry name" value="Gln_synth_gly_rich_site"/>
</dbReference>
<dbReference type="SUPFAM" id="SSF55931">
    <property type="entry name" value="Glutamine synthetase/guanido kinase"/>
    <property type="match status" value="1"/>
</dbReference>
<gene>
    <name evidence="11" type="primary">glnA</name>
    <name evidence="11" type="ORF">HBA18_12890</name>
</gene>
<dbReference type="InterPro" id="IPR004809">
    <property type="entry name" value="Gln_synth_I"/>
</dbReference>
<dbReference type="Proteomes" id="UP000501408">
    <property type="component" value="Chromosome 1"/>
</dbReference>
<keyword evidence="7" id="KW-0963">Cytoplasm</keyword>
<dbReference type="PANTHER" id="PTHR43407:SF2">
    <property type="entry name" value="GLUTAMINE SYNTHETASE"/>
    <property type="match status" value="1"/>
</dbReference>
<dbReference type="NCBIfam" id="NF007006">
    <property type="entry name" value="PRK09469.1"/>
    <property type="match status" value="1"/>
</dbReference>
<dbReference type="Pfam" id="PF00120">
    <property type="entry name" value="Gln-synt_C"/>
    <property type="match status" value="1"/>
</dbReference>
<sequence>MSVENVLALIQENEVKFIDLRFTDTKGKEQHVSIPSHQIDADFFEEGKMFDGSSVAGWKGINESDMIMMPDPSSAVLDPFTEESTLNIRCDILEPSTMQGYERDPRSIAKRAEDYMRATGIADTVLIGPEPEFFLFDDVKFATDMAGSFYKIDDVEASWNSGSALEGGNKGHRPGVKGGYFPVAPVDSSQDIRSAMSLVMEEMGLVVEAHHHEVATAGQNEIATRFNTLTTKADEIQIYKYVVHNVAHAFGKTATFMPKPLVGDNGSGMHVHQSLAKDGQNLFAGDKYGGLSETALYYIGGIIKHARAINAFANASTNSYKRLVPGFEAPVMLAYSARNRSASIRIPVVPSPKARRIEVRFGDPSANPYLCFAAMLMAGLDGIKNKIHPGDAMDKDLYDLPAEEAAEIPTVAESLKEALQALDADREFLTAGGVFSDDFIDSYIGLKAGDVERIQMTTHPVEFELYYSV</sequence>
<dbReference type="SMART" id="SM01230">
    <property type="entry name" value="Gln-synt_C"/>
    <property type="match status" value="1"/>
</dbReference>
<feature type="domain" description="GS beta-grasp" evidence="9">
    <location>
        <begin position="13"/>
        <end position="97"/>
    </location>
</feature>
<evidence type="ECO:0000256" key="6">
    <source>
        <dbReference type="RuleBase" id="RU000384"/>
    </source>
</evidence>
<feature type="domain" description="GS catalytic" evidence="10">
    <location>
        <begin position="105"/>
        <end position="469"/>
    </location>
</feature>
<dbReference type="SUPFAM" id="SSF54368">
    <property type="entry name" value="Glutamine synthetase, N-terminal domain"/>
    <property type="match status" value="1"/>
</dbReference>
<evidence type="ECO:0000259" key="10">
    <source>
        <dbReference type="PROSITE" id="PS51987"/>
    </source>
</evidence>
<accession>A0ABX6KA37</accession>
<protein>
    <recommendedName>
        <fullName evidence="3 8">Glutamine synthetase</fullName>
        <ecNumber evidence="2 8">6.3.1.2</ecNumber>
    </recommendedName>
</protein>
<dbReference type="Gene3D" id="3.10.20.70">
    <property type="entry name" value="Glutamine synthetase, N-terminal domain"/>
    <property type="match status" value="1"/>
</dbReference>
<dbReference type="PROSITE" id="PS51987">
    <property type="entry name" value="GS_CATALYTIC"/>
    <property type="match status" value="1"/>
</dbReference>
<dbReference type="InterPro" id="IPR001637">
    <property type="entry name" value="Gln_synth_I_adenylation_site"/>
</dbReference>
<evidence type="ECO:0000313" key="11">
    <source>
        <dbReference type="EMBL" id="QIR07175.1"/>
    </source>
</evidence>
<organism evidence="11 12">
    <name type="scientific">Salinivibrio costicola</name>
    <name type="common">Vibrio costicola</name>
    <dbReference type="NCBI Taxonomy" id="51367"/>
    <lineage>
        <taxon>Bacteria</taxon>
        <taxon>Pseudomonadati</taxon>
        <taxon>Pseudomonadota</taxon>
        <taxon>Gammaproteobacteria</taxon>
        <taxon>Vibrionales</taxon>
        <taxon>Vibrionaceae</taxon>
        <taxon>Salinivibrio</taxon>
    </lineage>
</organism>
<keyword evidence="12" id="KW-1185">Reference proteome</keyword>
<dbReference type="InterPro" id="IPR008147">
    <property type="entry name" value="Gln_synt_N"/>
</dbReference>
<name>A0ABX6KA37_SALCS</name>
<dbReference type="InterPro" id="IPR008146">
    <property type="entry name" value="Gln_synth_cat_dom"/>
</dbReference>
<evidence type="ECO:0000256" key="7">
    <source>
        <dbReference type="RuleBase" id="RU000387"/>
    </source>
</evidence>
<evidence type="ECO:0000256" key="1">
    <source>
        <dbReference type="ARBA" id="ARBA00009897"/>
    </source>
</evidence>
<comment type="catalytic activity">
    <reaction evidence="4 8">
        <text>L-glutamate + NH4(+) + ATP = L-glutamine + ADP + phosphate + H(+)</text>
        <dbReference type="Rhea" id="RHEA:16169"/>
        <dbReference type="ChEBI" id="CHEBI:15378"/>
        <dbReference type="ChEBI" id="CHEBI:28938"/>
        <dbReference type="ChEBI" id="CHEBI:29985"/>
        <dbReference type="ChEBI" id="CHEBI:30616"/>
        <dbReference type="ChEBI" id="CHEBI:43474"/>
        <dbReference type="ChEBI" id="CHEBI:58359"/>
        <dbReference type="ChEBI" id="CHEBI:456216"/>
        <dbReference type="EC" id="6.3.1.2"/>
    </reaction>
</comment>